<name>A0A8C7ILC5_ONCKI</name>
<evidence type="ECO:0000256" key="3">
    <source>
        <dbReference type="ARBA" id="ARBA00022771"/>
    </source>
</evidence>
<dbReference type="InterPro" id="IPR036236">
    <property type="entry name" value="Znf_C2H2_sf"/>
</dbReference>
<reference evidence="7" key="2">
    <citation type="submission" date="2025-09" db="UniProtKB">
        <authorList>
            <consortium name="Ensembl"/>
        </authorList>
    </citation>
    <scope>IDENTIFICATION</scope>
</reference>
<evidence type="ECO:0000313" key="7">
    <source>
        <dbReference type="Ensembl" id="ENSOKIP00005070856.1"/>
    </source>
</evidence>
<evidence type="ECO:0000256" key="5">
    <source>
        <dbReference type="PROSITE-ProRule" id="PRU00042"/>
    </source>
</evidence>
<evidence type="ECO:0000259" key="6">
    <source>
        <dbReference type="PROSITE" id="PS50157"/>
    </source>
</evidence>
<proteinExistence type="predicted"/>
<keyword evidence="2" id="KW-0677">Repeat</keyword>
<dbReference type="GO" id="GO:0000981">
    <property type="term" value="F:DNA-binding transcription factor activity, RNA polymerase II-specific"/>
    <property type="evidence" value="ECO:0007669"/>
    <property type="project" value="TreeGrafter"/>
</dbReference>
<sequence>MALIVRVSWLNSQSGPQTITARYMYFACRDPSKKKQHICHIAGCGKVYGKTWSFCGKRFTRSDELQRRKRRHTGEKFSCTLCPNRLMRSDHLSKYINTHQLKGTTCGATASNNSAPQSGGGITKGGAGGVVSDQHALIAMETLSPEGIARLASSGINVLHVADLHSNYSGHGLLSKG</sequence>
<accession>A0A8C7ILC5</accession>
<dbReference type="Ensembl" id="ENSOKIT00005075479.1">
    <property type="protein sequence ID" value="ENSOKIP00005070856.1"/>
    <property type="gene ID" value="ENSOKIG00005030565.1"/>
</dbReference>
<dbReference type="SUPFAM" id="SSF57667">
    <property type="entry name" value="beta-beta-alpha zinc fingers"/>
    <property type="match status" value="1"/>
</dbReference>
<dbReference type="InterPro" id="IPR013087">
    <property type="entry name" value="Znf_C2H2_type"/>
</dbReference>
<evidence type="ECO:0000256" key="2">
    <source>
        <dbReference type="ARBA" id="ARBA00022737"/>
    </source>
</evidence>
<dbReference type="AlphaFoldDB" id="A0A8C7ILC5"/>
<dbReference type="Proteomes" id="UP000694557">
    <property type="component" value="Unassembled WGS sequence"/>
</dbReference>
<keyword evidence="8" id="KW-1185">Reference proteome</keyword>
<dbReference type="GeneTree" id="ENSGT00940000157804"/>
<dbReference type="PANTHER" id="PTHR23235:SF16">
    <property type="entry name" value="TRANSCRIPTION FACTOR SP1"/>
    <property type="match status" value="1"/>
</dbReference>
<evidence type="ECO:0000313" key="8">
    <source>
        <dbReference type="Proteomes" id="UP000694557"/>
    </source>
</evidence>
<dbReference type="PROSITE" id="PS50157">
    <property type="entry name" value="ZINC_FINGER_C2H2_2"/>
    <property type="match status" value="1"/>
</dbReference>
<keyword evidence="4" id="KW-0862">Zinc</keyword>
<keyword evidence="3 5" id="KW-0863">Zinc-finger</keyword>
<dbReference type="GO" id="GO:0000978">
    <property type="term" value="F:RNA polymerase II cis-regulatory region sequence-specific DNA binding"/>
    <property type="evidence" value="ECO:0007669"/>
    <property type="project" value="TreeGrafter"/>
</dbReference>
<keyword evidence="1" id="KW-0479">Metal-binding</keyword>
<dbReference type="PANTHER" id="PTHR23235">
    <property type="entry name" value="KRUEPPEL-LIKE TRANSCRIPTION FACTOR"/>
    <property type="match status" value="1"/>
</dbReference>
<dbReference type="Gene3D" id="3.30.160.60">
    <property type="entry name" value="Classic Zinc Finger"/>
    <property type="match status" value="1"/>
</dbReference>
<protein>
    <recommendedName>
        <fullName evidence="6">C2H2-type domain-containing protein</fullName>
    </recommendedName>
</protein>
<evidence type="ECO:0000256" key="4">
    <source>
        <dbReference type="ARBA" id="ARBA00022833"/>
    </source>
</evidence>
<reference evidence="7" key="1">
    <citation type="submission" date="2025-08" db="UniProtKB">
        <authorList>
            <consortium name="Ensembl"/>
        </authorList>
    </citation>
    <scope>IDENTIFICATION</scope>
</reference>
<organism evidence="7 8">
    <name type="scientific">Oncorhynchus kisutch</name>
    <name type="common">Coho salmon</name>
    <name type="synonym">Salmo kisutch</name>
    <dbReference type="NCBI Taxonomy" id="8019"/>
    <lineage>
        <taxon>Eukaryota</taxon>
        <taxon>Metazoa</taxon>
        <taxon>Chordata</taxon>
        <taxon>Craniata</taxon>
        <taxon>Vertebrata</taxon>
        <taxon>Euteleostomi</taxon>
        <taxon>Actinopterygii</taxon>
        <taxon>Neopterygii</taxon>
        <taxon>Teleostei</taxon>
        <taxon>Protacanthopterygii</taxon>
        <taxon>Salmoniformes</taxon>
        <taxon>Salmonidae</taxon>
        <taxon>Salmoninae</taxon>
        <taxon>Oncorhynchus</taxon>
    </lineage>
</organism>
<evidence type="ECO:0000256" key="1">
    <source>
        <dbReference type="ARBA" id="ARBA00022723"/>
    </source>
</evidence>
<feature type="domain" description="C2H2-type" evidence="6">
    <location>
        <begin position="48"/>
        <end position="77"/>
    </location>
</feature>
<dbReference type="GO" id="GO:0008270">
    <property type="term" value="F:zinc ion binding"/>
    <property type="evidence" value="ECO:0007669"/>
    <property type="project" value="UniProtKB-KW"/>
</dbReference>